<dbReference type="InterPro" id="IPR048020">
    <property type="entry name" value="Transpos_IS3"/>
</dbReference>
<dbReference type="NCBIfam" id="NF033516">
    <property type="entry name" value="transpos_IS3"/>
    <property type="match status" value="1"/>
</dbReference>
<dbReference type="PROSITE" id="PS50994">
    <property type="entry name" value="INTEGRASE"/>
    <property type="match status" value="1"/>
</dbReference>
<dbReference type="EMBL" id="JAQGEF010000069">
    <property type="protein sequence ID" value="MDA3616889.1"/>
    <property type="molecule type" value="Genomic_DNA"/>
</dbReference>
<dbReference type="InterPro" id="IPR001584">
    <property type="entry name" value="Integrase_cat-core"/>
</dbReference>
<organism evidence="2 3">
    <name type="scientific">Polluticaenibacter yanchengensis</name>
    <dbReference type="NCBI Taxonomy" id="3014562"/>
    <lineage>
        <taxon>Bacteria</taxon>
        <taxon>Pseudomonadati</taxon>
        <taxon>Bacteroidota</taxon>
        <taxon>Chitinophagia</taxon>
        <taxon>Chitinophagales</taxon>
        <taxon>Chitinophagaceae</taxon>
        <taxon>Polluticaenibacter</taxon>
    </lineage>
</organism>
<protein>
    <submittedName>
        <fullName evidence="2">IS3 family transposase</fullName>
    </submittedName>
</protein>
<evidence type="ECO:0000313" key="3">
    <source>
        <dbReference type="Proteomes" id="UP001210231"/>
    </source>
</evidence>
<dbReference type="InterPro" id="IPR036397">
    <property type="entry name" value="RNaseH_sf"/>
</dbReference>
<reference evidence="2 3" key="1">
    <citation type="submission" date="2022-12" db="EMBL/GenBank/DDBJ databases">
        <title>Chitinophagaceae gen. sp. nov., a new member of the family Chitinophagaceae, isolated from soil in a chemical factory.</title>
        <authorList>
            <person name="Ke Z."/>
        </authorList>
    </citation>
    <scope>NUCLEOTIDE SEQUENCE [LARGE SCALE GENOMIC DNA]</scope>
    <source>
        <strain evidence="2 3">LY-5</strain>
    </source>
</reference>
<dbReference type="RefSeq" id="WP_407033218.1">
    <property type="nucleotide sequence ID" value="NZ_JAQGEF010000069.1"/>
</dbReference>
<name>A0ABT4UQI0_9BACT</name>
<dbReference type="PANTHER" id="PTHR46889:SF5">
    <property type="entry name" value="INTEGRASE PROTEIN"/>
    <property type="match status" value="1"/>
</dbReference>
<evidence type="ECO:0000313" key="2">
    <source>
        <dbReference type="EMBL" id="MDA3616889.1"/>
    </source>
</evidence>
<dbReference type="SUPFAM" id="SSF53098">
    <property type="entry name" value="Ribonuclease H-like"/>
    <property type="match status" value="1"/>
</dbReference>
<dbReference type="InterPro" id="IPR050900">
    <property type="entry name" value="Transposase_IS3/IS150/IS904"/>
</dbReference>
<dbReference type="PANTHER" id="PTHR46889">
    <property type="entry name" value="TRANSPOSASE INSF FOR INSERTION SEQUENCE IS3B-RELATED"/>
    <property type="match status" value="1"/>
</dbReference>
<gene>
    <name evidence="2" type="ORF">O3P16_18945</name>
</gene>
<dbReference type="Proteomes" id="UP001210231">
    <property type="component" value="Unassembled WGS sequence"/>
</dbReference>
<dbReference type="Pfam" id="PF00665">
    <property type="entry name" value="rve"/>
    <property type="match status" value="1"/>
</dbReference>
<accession>A0ABT4UQI0</accession>
<keyword evidence="3" id="KW-1185">Reference proteome</keyword>
<dbReference type="InterPro" id="IPR012337">
    <property type="entry name" value="RNaseH-like_sf"/>
</dbReference>
<comment type="caution">
    <text evidence="2">The sequence shown here is derived from an EMBL/GenBank/DDBJ whole genome shotgun (WGS) entry which is preliminary data.</text>
</comment>
<feature type="domain" description="Integrase catalytic" evidence="1">
    <location>
        <begin position="101"/>
        <end position="264"/>
    </location>
</feature>
<dbReference type="Gene3D" id="3.30.420.10">
    <property type="entry name" value="Ribonuclease H-like superfamily/Ribonuclease H"/>
    <property type="match status" value="1"/>
</dbReference>
<sequence length="274" mass="32042">MGYSRQYYYKLEKEEVSKLSDTAAIVAAVQCQRKLLPRLGTRKLHYMIYRSGESCFKCGRDKLFDILRSNNMLITPKRRYVQTTNSKHWMHKYPNIAKDMVIETPEQLWVSDITYIKTLQGNCYLNLITDAYSRKIVGYAIQDNMEAESMIKAYKKAIAGREHKQIQTIHHSDRGLQYCSKEYVSLSVNNGFRISMTENGDPYENALAERMNRTLKEEFGLGEILKTKEIAYKMVEEAVFLYNNLRPHCSLNYQTPQQVHKKIPDKFLLYQGTN</sequence>
<evidence type="ECO:0000259" key="1">
    <source>
        <dbReference type="PROSITE" id="PS50994"/>
    </source>
</evidence>
<proteinExistence type="predicted"/>